<dbReference type="PANTHER" id="PTHR33508:SF1">
    <property type="entry name" value="UPF0056 MEMBRANE PROTEIN YHCE"/>
    <property type="match status" value="1"/>
</dbReference>
<keyword evidence="5 7" id="KW-1133">Transmembrane helix</keyword>
<dbReference type="AlphaFoldDB" id="A0A381Y6I7"/>
<organism evidence="8">
    <name type="scientific">marine metagenome</name>
    <dbReference type="NCBI Taxonomy" id="408172"/>
    <lineage>
        <taxon>unclassified sequences</taxon>
        <taxon>metagenomes</taxon>
        <taxon>ecological metagenomes</taxon>
    </lineage>
</organism>
<keyword evidence="3" id="KW-1003">Cell membrane</keyword>
<feature type="transmembrane region" description="Helical" evidence="7">
    <location>
        <begin position="186"/>
        <end position="207"/>
    </location>
</feature>
<proteinExistence type="inferred from homology"/>
<feature type="transmembrane region" description="Helical" evidence="7">
    <location>
        <begin position="7"/>
        <end position="29"/>
    </location>
</feature>
<evidence type="ECO:0000256" key="1">
    <source>
        <dbReference type="ARBA" id="ARBA00004651"/>
    </source>
</evidence>
<evidence type="ECO:0000256" key="7">
    <source>
        <dbReference type="SAM" id="Phobius"/>
    </source>
</evidence>
<dbReference type="PANTHER" id="PTHR33508">
    <property type="entry name" value="UPF0056 MEMBRANE PROTEIN YHCE"/>
    <property type="match status" value="1"/>
</dbReference>
<evidence type="ECO:0000256" key="4">
    <source>
        <dbReference type="ARBA" id="ARBA00022692"/>
    </source>
</evidence>
<evidence type="ECO:0000256" key="2">
    <source>
        <dbReference type="ARBA" id="ARBA00009784"/>
    </source>
</evidence>
<comment type="similarity">
    <text evidence="2">Belongs to the UPF0056 (MarC) family.</text>
</comment>
<keyword evidence="4 7" id="KW-0812">Transmembrane</keyword>
<evidence type="ECO:0000313" key="8">
    <source>
        <dbReference type="EMBL" id="SVA72668.1"/>
    </source>
</evidence>
<dbReference type="InterPro" id="IPR002771">
    <property type="entry name" value="Multi_antbiot-R_MarC"/>
</dbReference>
<dbReference type="GO" id="GO:0005886">
    <property type="term" value="C:plasma membrane"/>
    <property type="evidence" value="ECO:0007669"/>
    <property type="project" value="UniProtKB-SubCell"/>
</dbReference>
<reference evidence="8" key="1">
    <citation type="submission" date="2018-05" db="EMBL/GenBank/DDBJ databases">
        <authorList>
            <person name="Lanie J.A."/>
            <person name="Ng W.-L."/>
            <person name="Kazmierczak K.M."/>
            <person name="Andrzejewski T.M."/>
            <person name="Davidsen T.M."/>
            <person name="Wayne K.J."/>
            <person name="Tettelin H."/>
            <person name="Glass J.I."/>
            <person name="Rusch D."/>
            <person name="Podicherti R."/>
            <person name="Tsui H.-C.T."/>
            <person name="Winkler M.E."/>
        </authorList>
    </citation>
    <scope>NUCLEOTIDE SEQUENCE</scope>
</reference>
<evidence type="ECO:0000256" key="6">
    <source>
        <dbReference type="ARBA" id="ARBA00023136"/>
    </source>
</evidence>
<evidence type="ECO:0000256" key="3">
    <source>
        <dbReference type="ARBA" id="ARBA00022475"/>
    </source>
</evidence>
<feature type="transmembrane region" description="Helical" evidence="7">
    <location>
        <begin position="120"/>
        <end position="138"/>
    </location>
</feature>
<feature type="transmembrane region" description="Helical" evidence="7">
    <location>
        <begin position="49"/>
        <end position="69"/>
    </location>
</feature>
<keyword evidence="6 7" id="KW-0472">Membrane</keyword>
<dbReference type="EMBL" id="UINC01017511">
    <property type="protein sequence ID" value="SVA72668.1"/>
    <property type="molecule type" value="Genomic_DNA"/>
</dbReference>
<dbReference type="Pfam" id="PF01914">
    <property type="entry name" value="MarC"/>
    <property type="match status" value="1"/>
</dbReference>
<dbReference type="NCBIfam" id="TIGR00427">
    <property type="entry name" value="NAAT family transporter"/>
    <property type="match status" value="1"/>
</dbReference>
<name>A0A381Y6I7_9ZZZZ</name>
<accession>A0A381Y6I7</accession>
<comment type="subcellular location">
    <subcellularLocation>
        <location evidence="1">Cell membrane</location>
        <topology evidence="1">Multi-pass membrane protein</topology>
    </subcellularLocation>
</comment>
<feature type="transmembrane region" description="Helical" evidence="7">
    <location>
        <begin position="144"/>
        <end position="166"/>
    </location>
</feature>
<sequence length="213" mass="23250">MVQHMDFIILCLTTLFTLINPIGITPLFITLTERFHEQEQKTIAKKGVLMGFVVLVLFAFLGGYIFALFSISIDAFRIMGGIIFFRSGLKMLESIVPRTRTTPKETEEGLSHNDIAISPIGIPIITGPGAITAAMVLSGETDGIIQQGILLVSIAVVMLVTLFIFLGAPKIFRKLGTSGSRLIQRLMGIILMVIAVQFVIDGITNVLSNILTR</sequence>
<gene>
    <name evidence="8" type="ORF">METZ01_LOCUS125522</name>
</gene>
<evidence type="ECO:0000256" key="5">
    <source>
        <dbReference type="ARBA" id="ARBA00022989"/>
    </source>
</evidence>
<protein>
    <submittedName>
        <fullName evidence="8">Uncharacterized protein</fullName>
    </submittedName>
</protein>